<gene>
    <name evidence="1" type="ORF">GCM10008955_15350</name>
</gene>
<comment type="caution">
    <text evidence="1">The sequence shown here is derived from an EMBL/GenBank/DDBJ whole genome shotgun (WGS) entry which is preliminary data.</text>
</comment>
<reference evidence="2" key="1">
    <citation type="journal article" date="2019" name="Int. J. Syst. Evol. Microbiol.">
        <title>The Global Catalogue of Microorganisms (GCM) 10K type strain sequencing project: providing services to taxonomists for standard genome sequencing and annotation.</title>
        <authorList>
            <consortium name="The Broad Institute Genomics Platform"/>
            <consortium name="The Broad Institute Genome Sequencing Center for Infectious Disease"/>
            <person name="Wu L."/>
            <person name="Ma J."/>
        </authorList>
    </citation>
    <scope>NUCLEOTIDE SEQUENCE [LARGE SCALE GENOMIC DNA]</scope>
    <source>
        <strain evidence="2">JCM 30331</strain>
    </source>
</reference>
<keyword evidence="2" id="KW-1185">Reference proteome</keyword>
<evidence type="ECO:0000313" key="1">
    <source>
        <dbReference type="EMBL" id="GGK22804.1"/>
    </source>
</evidence>
<dbReference type="EMBL" id="BMPP01000005">
    <property type="protein sequence ID" value="GGK22804.1"/>
    <property type="molecule type" value="Genomic_DNA"/>
</dbReference>
<organism evidence="1 2">
    <name type="scientific">Deinococcus malanensis</name>
    <dbReference type="NCBI Taxonomy" id="1706855"/>
    <lineage>
        <taxon>Bacteria</taxon>
        <taxon>Thermotogati</taxon>
        <taxon>Deinococcota</taxon>
        <taxon>Deinococci</taxon>
        <taxon>Deinococcales</taxon>
        <taxon>Deinococcaceae</taxon>
        <taxon>Deinococcus</taxon>
    </lineage>
</organism>
<accession>A0ABQ2ERF1</accession>
<dbReference type="Proteomes" id="UP000647587">
    <property type="component" value="Unassembled WGS sequence"/>
</dbReference>
<sequence>MLDELITRIWASTYRLARSLGDEHSMDQLKQLRQHPPVFLDEQAALLVRIKEISHQLREQSAQEATSND</sequence>
<dbReference type="RefSeq" id="WP_189006168.1">
    <property type="nucleotide sequence ID" value="NZ_BMPP01000005.1"/>
</dbReference>
<name>A0ABQ2ERF1_9DEIO</name>
<proteinExistence type="predicted"/>
<evidence type="ECO:0000313" key="2">
    <source>
        <dbReference type="Proteomes" id="UP000647587"/>
    </source>
</evidence>
<protein>
    <submittedName>
        <fullName evidence="1">Uncharacterized protein</fullName>
    </submittedName>
</protein>